<dbReference type="AlphaFoldDB" id="A0A1I4CJH7"/>
<dbReference type="EMBL" id="FOSQ01000007">
    <property type="protein sequence ID" value="SFK80216.1"/>
    <property type="molecule type" value="Genomic_DNA"/>
</dbReference>
<evidence type="ECO:0000313" key="5">
    <source>
        <dbReference type="Proteomes" id="UP000199473"/>
    </source>
</evidence>
<evidence type="ECO:0000256" key="1">
    <source>
        <dbReference type="ARBA" id="ARBA00022679"/>
    </source>
</evidence>
<dbReference type="OrthoDB" id="9805924at2"/>
<feature type="domain" description="N-acetyltransferase" evidence="3">
    <location>
        <begin position="3"/>
        <end position="150"/>
    </location>
</feature>
<sequence length="155" mass="16660">MTRTIAPLPRGQRQRLAPLLALYAAEMRAVLNGAQAASPEAQAALLDSHPAAEVLLAEDDGAPVGFAILFDLPEVVFARRCGNLDDLFVRPEARGRGIARALIAAAVAEGEARGWSHLRWIVPEGDVAAIALYERIAARADWRSYVIRIDPAASL</sequence>
<proteinExistence type="predicted"/>
<dbReference type="GO" id="GO:0016747">
    <property type="term" value="F:acyltransferase activity, transferring groups other than amino-acyl groups"/>
    <property type="evidence" value="ECO:0007669"/>
    <property type="project" value="InterPro"/>
</dbReference>
<dbReference type="CDD" id="cd04301">
    <property type="entry name" value="NAT_SF"/>
    <property type="match status" value="1"/>
</dbReference>
<gene>
    <name evidence="4" type="ORF">SAMN02745775_107238</name>
</gene>
<organism evidence="4 5">
    <name type="scientific">Falsiroseomonas stagni DSM 19981</name>
    <dbReference type="NCBI Taxonomy" id="1123062"/>
    <lineage>
        <taxon>Bacteria</taxon>
        <taxon>Pseudomonadati</taxon>
        <taxon>Pseudomonadota</taxon>
        <taxon>Alphaproteobacteria</taxon>
        <taxon>Acetobacterales</taxon>
        <taxon>Roseomonadaceae</taxon>
        <taxon>Falsiroseomonas</taxon>
    </lineage>
</organism>
<evidence type="ECO:0000256" key="2">
    <source>
        <dbReference type="ARBA" id="ARBA00023315"/>
    </source>
</evidence>
<keyword evidence="2" id="KW-0012">Acyltransferase</keyword>
<dbReference type="RefSeq" id="WP_092961418.1">
    <property type="nucleotide sequence ID" value="NZ_FOSQ01000007.1"/>
</dbReference>
<dbReference type="InterPro" id="IPR016181">
    <property type="entry name" value="Acyl_CoA_acyltransferase"/>
</dbReference>
<protein>
    <submittedName>
        <fullName evidence="4">Acetyltransferase (GNAT) family protein</fullName>
    </submittedName>
</protein>
<dbReference type="PROSITE" id="PS51186">
    <property type="entry name" value="GNAT"/>
    <property type="match status" value="1"/>
</dbReference>
<evidence type="ECO:0000259" key="3">
    <source>
        <dbReference type="PROSITE" id="PS51186"/>
    </source>
</evidence>
<reference evidence="4 5" key="1">
    <citation type="submission" date="2016-10" db="EMBL/GenBank/DDBJ databases">
        <authorList>
            <person name="de Groot N.N."/>
        </authorList>
    </citation>
    <scope>NUCLEOTIDE SEQUENCE [LARGE SCALE GENOMIC DNA]</scope>
    <source>
        <strain evidence="4 5">DSM 19981</strain>
    </source>
</reference>
<dbReference type="SUPFAM" id="SSF55729">
    <property type="entry name" value="Acyl-CoA N-acyltransferases (Nat)"/>
    <property type="match status" value="1"/>
</dbReference>
<dbReference type="STRING" id="1123062.SAMN02745775_107238"/>
<dbReference type="Gene3D" id="3.40.630.30">
    <property type="match status" value="1"/>
</dbReference>
<dbReference type="Proteomes" id="UP000199473">
    <property type="component" value="Unassembled WGS sequence"/>
</dbReference>
<dbReference type="InterPro" id="IPR000182">
    <property type="entry name" value="GNAT_dom"/>
</dbReference>
<dbReference type="PANTHER" id="PTHR43877">
    <property type="entry name" value="AMINOALKYLPHOSPHONATE N-ACETYLTRANSFERASE-RELATED-RELATED"/>
    <property type="match status" value="1"/>
</dbReference>
<dbReference type="InterPro" id="IPR050832">
    <property type="entry name" value="Bact_Acetyltransf"/>
</dbReference>
<accession>A0A1I4CJH7</accession>
<keyword evidence="5" id="KW-1185">Reference proteome</keyword>
<name>A0A1I4CJH7_9PROT</name>
<dbReference type="Pfam" id="PF00583">
    <property type="entry name" value="Acetyltransf_1"/>
    <property type="match status" value="1"/>
</dbReference>
<evidence type="ECO:0000313" key="4">
    <source>
        <dbReference type="EMBL" id="SFK80216.1"/>
    </source>
</evidence>
<keyword evidence="1 4" id="KW-0808">Transferase</keyword>